<comment type="caution">
    <text evidence="1">The sequence shown here is derived from an EMBL/GenBank/DDBJ whole genome shotgun (WGS) entry which is preliminary data.</text>
</comment>
<name>A0AAV7MZG8_PLEWA</name>
<proteinExistence type="predicted"/>
<dbReference type="EMBL" id="JANPWB010000013">
    <property type="protein sequence ID" value="KAJ1109146.1"/>
    <property type="molecule type" value="Genomic_DNA"/>
</dbReference>
<protein>
    <submittedName>
        <fullName evidence="1">Uncharacterized protein</fullName>
    </submittedName>
</protein>
<organism evidence="1 2">
    <name type="scientific">Pleurodeles waltl</name>
    <name type="common">Iberian ribbed newt</name>
    <dbReference type="NCBI Taxonomy" id="8319"/>
    <lineage>
        <taxon>Eukaryota</taxon>
        <taxon>Metazoa</taxon>
        <taxon>Chordata</taxon>
        <taxon>Craniata</taxon>
        <taxon>Vertebrata</taxon>
        <taxon>Euteleostomi</taxon>
        <taxon>Amphibia</taxon>
        <taxon>Batrachia</taxon>
        <taxon>Caudata</taxon>
        <taxon>Salamandroidea</taxon>
        <taxon>Salamandridae</taxon>
        <taxon>Pleurodelinae</taxon>
        <taxon>Pleurodeles</taxon>
    </lineage>
</organism>
<evidence type="ECO:0000313" key="2">
    <source>
        <dbReference type="Proteomes" id="UP001066276"/>
    </source>
</evidence>
<gene>
    <name evidence="1" type="ORF">NDU88_006511</name>
</gene>
<reference evidence="1" key="1">
    <citation type="journal article" date="2022" name="bioRxiv">
        <title>Sequencing and chromosome-scale assembly of the giantPleurodeles waltlgenome.</title>
        <authorList>
            <person name="Brown T."/>
            <person name="Elewa A."/>
            <person name="Iarovenko S."/>
            <person name="Subramanian E."/>
            <person name="Araus A.J."/>
            <person name="Petzold A."/>
            <person name="Susuki M."/>
            <person name="Suzuki K.-i.T."/>
            <person name="Hayashi T."/>
            <person name="Toyoda A."/>
            <person name="Oliveira C."/>
            <person name="Osipova E."/>
            <person name="Leigh N.D."/>
            <person name="Simon A."/>
            <person name="Yun M.H."/>
        </authorList>
    </citation>
    <scope>NUCLEOTIDE SEQUENCE</scope>
    <source>
        <strain evidence="1">20211129_DDA</strain>
        <tissue evidence="1">Liver</tissue>
    </source>
</reference>
<dbReference type="AlphaFoldDB" id="A0AAV7MZG8"/>
<sequence length="233" mass="24900">MLSQLPHFLKNEPARGRGQQYGLIVASSASSGLTNIITRNLSLQDPNARSPKASETVSCLGHLQMPYWVPTCCERWRSGPEERIMPELTSCGGGRELGHGYLRGPCRRDDRVRFWMPDLPVASCGGLLSVLGSPEGWSVLWGSGGLATGGGLGASSLIPPWDLRFAGDPPAVGSLFAGPEVLAGGVVSWIVDASLPPLNRQPEALLVRLLRSLRSQGWIYGLQQPGCPSFSSP</sequence>
<keyword evidence="2" id="KW-1185">Reference proteome</keyword>
<evidence type="ECO:0000313" key="1">
    <source>
        <dbReference type="EMBL" id="KAJ1109146.1"/>
    </source>
</evidence>
<dbReference type="Proteomes" id="UP001066276">
    <property type="component" value="Chromosome 9"/>
</dbReference>
<accession>A0AAV7MZG8</accession>